<dbReference type="PRINTS" id="PR00081">
    <property type="entry name" value="GDHRDH"/>
</dbReference>
<name>A0A0R1PW75_9LACO</name>
<dbReference type="Gene3D" id="3.40.50.720">
    <property type="entry name" value="NAD(P)-binding Rossmann-like Domain"/>
    <property type="match status" value="1"/>
</dbReference>
<protein>
    <submittedName>
        <fullName evidence="3">Short-chain dehydrogenase reductase sdr</fullName>
    </submittedName>
</protein>
<organism evidence="3 4">
    <name type="scientific">Liquorilactobacillus uvarum DSM 19971</name>
    <dbReference type="NCBI Taxonomy" id="1423812"/>
    <lineage>
        <taxon>Bacteria</taxon>
        <taxon>Bacillati</taxon>
        <taxon>Bacillota</taxon>
        <taxon>Bacilli</taxon>
        <taxon>Lactobacillales</taxon>
        <taxon>Lactobacillaceae</taxon>
        <taxon>Liquorilactobacillus</taxon>
    </lineage>
</organism>
<dbReference type="PRINTS" id="PR00080">
    <property type="entry name" value="SDRFAMILY"/>
</dbReference>
<dbReference type="STRING" id="1423812.FD20_GL001201"/>
<dbReference type="PANTHER" id="PTHR24321:SF8">
    <property type="entry name" value="ESTRADIOL 17-BETA-DEHYDROGENASE 8-RELATED"/>
    <property type="match status" value="1"/>
</dbReference>
<dbReference type="PATRIC" id="fig|1423812.3.peg.1283"/>
<keyword evidence="4" id="KW-1185">Reference proteome</keyword>
<dbReference type="Proteomes" id="UP000051155">
    <property type="component" value="Unassembled WGS sequence"/>
</dbReference>
<dbReference type="SUPFAM" id="SSF51735">
    <property type="entry name" value="NAD(P)-binding Rossmann-fold domains"/>
    <property type="match status" value="1"/>
</dbReference>
<sequence>MVAKMFEELENKIVFVVGSFQGIGKAVAATFLKEKATVIAADIAYENKDLEEQSEKLYAVNVDVSNEQQVRKTFAQLEEKGLVPDILVHVAGISTMDYFSESKSEDFQRNWEINTKGFYLTAKYYTKFLKTKKRKGKIIVVDSQAGKNGYRAMSAYVASKHAVLGLVKTLALEVAKDSINVNAVCPGIIETEMKHRERIEGGKIRGLTPEEVQAEDNSQVPLGRTGTPQDVANVVLFLGSHLSDYMTGQAINVTGGMTMN</sequence>
<dbReference type="PROSITE" id="PS00061">
    <property type="entry name" value="ADH_SHORT"/>
    <property type="match status" value="1"/>
</dbReference>
<comment type="caution">
    <text evidence="3">The sequence shown here is derived from an EMBL/GenBank/DDBJ whole genome shotgun (WGS) entry which is preliminary data.</text>
</comment>
<evidence type="ECO:0000313" key="4">
    <source>
        <dbReference type="Proteomes" id="UP000051155"/>
    </source>
</evidence>
<dbReference type="FunFam" id="3.40.50.720:FF:000084">
    <property type="entry name" value="Short-chain dehydrogenase reductase"/>
    <property type="match status" value="1"/>
</dbReference>
<dbReference type="InterPro" id="IPR002347">
    <property type="entry name" value="SDR_fam"/>
</dbReference>
<dbReference type="InterPro" id="IPR020904">
    <property type="entry name" value="Sc_DH/Rdtase_CS"/>
</dbReference>
<dbReference type="InterPro" id="IPR036291">
    <property type="entry name" value="NAD(P)-bd_dom_sf"/>
</dbReference>
<accession>A0A0R1PW75</accession>
<dbReference type="Pfam" id="PF13561">
    <property type="entry name" value="adh_short_C2"/>
    <property type="match status" value="1"/>
</dbReference>
<dbReference type="CDD" id="cd05233">
    <property type="entry name" value="SDR_c"/>
    <property type="match status" value="1"/>
</dbReference>
<dbReference type="GO" id="GO:0008206">
    <property type="term" value="P:bile acid metabolic process"/>
    <property type="evidence" value="ECO:0007669"/>
    <property type="project" value="UniProtKB-ARBA"/>
</dbReference>
<dbReference type="GO" id="GO:0016491">
    <property type="term" value="F:oxidoreductase activity"/>
    <property type="evidence" value="ECO:0007669"/>
    <property type="project" value="UniProtKB-KW"/>
</dbReference>
<keyword evidence="2" id="KW-0560">Oxidoreductase</keyword>
<reference evidence="3 4" key="1">
    <citation type="journal article" date="2015" name="Genome Announc.">
        <title>Expanding the biotechnology potential of lactobacilli through comparative genomics of 213 strains and associated genera.</title>
        <authorList>
            <person name="Sun Z."/>
            <person name="Harris H.M."/>
            <person name="McCann A."/>
            <person name="Guo C."/>
            <person name="Argimon S."/>
            <person name="Zhang W."/>
            <person name="Yang X."/>
            <person name="Jeffery I.B."/>
            <person name="Cooney J.C."/>
            <person name="Kagawa T.F."/>
            <person name="Liu W."/>
            <person name="Song Y."/>
            <person name="Salvetti E."/>
            <person name="Wrobel A."/>
            <person name="Rasinkangas P."/>
            <person name="Parkhill J."/>
            <person name="Rea M.C."/>
            <person name="O'Sullivan O."/>
            <person name="Ritari J."/>
            <person name="Douillard F.P."/>
            <person name="Paul Ross R."/>
            <person name="Yang R."/>
            <person name="Briner A.E."/>
            <person name="Felis G.E."/>
            <person name="de Vos W.M."/>
            <person name="Barrangou R."/>
            <person name="Klaenhammer T.R."/>
            <person name="Caufield P.W."/>
            <person name="Cui Y."/>
            <person name="Zhang H."/>
            <person name="O'Toole P.W."/>
        </authorList>
    </citation>
    <scope>NUCLEOTIDE SEQUENCE [LARGE SCALE GENOMIC DNA]</scope>
    <source>
        <strain evidence="3 4">DSM 19971</strain>
    </source>
</reference>
<gene>
    <name evidence="3" type="ORF">FD20_GL001201</name>
</gene>
<dbReference type="EMBL" id="AZEG01000025">
    <property type="protein sequence ID" value="KRL36572.1"/>
    <property type="molecule type" value="Genomic_DNA"/>
</dbReference>
<comment type="similarity">
    <text evidence="1">Belongs to the short-chain dehydrogenases/reductases (SDR) family.</text>
</comment>
<proteinExistence type="inferred from homology"/>
<evidence type="ECO:0000313" key="3">
    <source>
        <dbReference type="EMBL" id="KRL36572.1"/>
    </source>
</evidence>
<evidence type="ECO:0000256" key="1">
    <source>
        <dbReference type="ARBA" id="ARBA00006484"/>
    </source>
</evidence>
<evidence type="ECO:0000256" key="2">
    <source>
        <dbReference type="ARBA" id="ARBA00023002"/>
    </source>
</evidence>
<dbReference type="PANTHER" id="PTHR24321">
    <property type="entry name" value="DEHYDROGENASES, SHORT CHAIN"/>
    <property type="match status" value="1"/>
</dbReference>
<dbReference type="AlphaFoldDB" id="A0A0R1PW75"/>